<dbReference type="GO" id="GO:0003723">
    <property type="term" value="F:RNA binding"/>
    <property type="evidence" value="ECO:0007669"/>
    <property type="project" value="UniProtKB-UniRule"/>
</dbReference>
<keyword evidence="5" id="KW-0238">DNA-binding</keyword>
<evidence type="ECO:0000256" key="6">
    <source>
        <dbReference type="PROSITE-ProRule" id="PRU00176"/>
    </source>
</evidence>
<evidence type="ECO:0008006" key="14">
    <source>
        <dbReference type="Google" id="ProtNLM"/>
    </source>
</evidence>
<gene>
    <name evidence="12" type="ORF">M5K25_005638</name>
</gene>
<evidence type="ECO:0000259" key="10">
    <source>
        <dbReference type="PROSITE" id="PS50103"/>
    </source>
</evidence>
<protein>
    <recommendedName>
        <fullName evidence="14">Zinc finger CCCH domain-containing protein 18-like</fullName>
    </recommendedName>
</protein>
<keyword evidence="4 6" id="KW-0694">RNA-binding</keyword>
<evidence type="ECO:0000259" key="11">
    <source>
        <dbReference type="PROSITE" id="PS51644"/>
    </source>
</evidence>
<dbReference type="PROSITE" id="PS50102">
    <property type="entry name" value="RRM"/>
    <property type="match status" value="1"/>
</dbReference>
<dbReference type="Pfam" id="PF12872">
    <property type="entry name" value="OST-HTH"/>
    <property type="match status" value="2"/>
</dbReference>
<dbReference type="PANTHER" id="PTHR24009:SF0">
    <property type="entry name" value="ZINC FINGER CCCH DOMAIN-CONTAINING PROTEIN 18"/>
    <property type="match status" value="1"/>
</dbReference>
<dbReference type="GO" id="GO:0003677">
    <property type="term" value="F:DNA binding"/>
    <property type="evidence" value="ECO:0007669"/>
    <property type="project" value="UniProtKB-KW"/>
</dbReference>
<feature type="transmembrane region" description="Helical" evidence="8">
    <location>
        <begin position="995"/>
        <end position="1018"/>
    </location>
</feature>
<keyword evidence="1 7" id="KW-0479">Metal-binding</keyword>
<keyword evidence="8" id="KW-1133">Transmembrane helix</keyword>
<dbReference type="EMBL" id="JANQDX010000005">
    <property type="protein sequence ID" value="KAL0924781.1"/>
    <property type="molecule type" value="Genomic_DNA"/>
</dbReference>
<keyword evidence="3 7" id="KW-0862">Zinc</keyword>
<evidence type="ECO:0000256" key="5">
    <source>
        <dbReference type="ARBA" id="ARBA00023125"/>
    </source>
</evidence>
<name>A0ABD0VJB9_DENTH</name>
<evidence type="ECO:0000256" key="4">
    <source>
        <dbReference type="ARBA" id="ARBA00022884"/>
    </source>
</evidence>
<evidence type="ECO:0000259" key="9">
    <source>
        <dbReference type="PROSITE" id="PS50102"/>
    </source>
</evidence>
<evidence type="ECO:0000313" key="13">
    <source>
        <dbReference type="Proteomes" id="UP001552299"/>
    </source>
</evidence>
<dbReference type="PROSITE" id="PS50103">
    <property type="entry name" value="ZF_C3H1"/>
    <property type="match status" value="1"/>
</dbReference>
<dbReference type="InterPro" id="IPR035979">
    <property type="entry name" value="RBD_domain_sf"/>
</dbReference>
<evidence type="ECO:0000256" key="8">
    <source>
        <dbReference type="SAM" id="Phobius"/>
    </source>
</evidence>
<dbReference type="Pfam" id="PF23182">
    <property type="entry name" value="PABC_AtC3H46"/>
    <property type="match status" value="2"/>
</dbReference>
<keyword evidence="8" id="KW-0472">Membrane</keyword>
<dbReference type="PROSITE" id="PS51644">
    <property type="entry name" value="HTH_OST"/>
    <property type="match status" value="1"/>
</dbReference>
<keyword evidence="8" id="KW-0812">Transmembrane</keyword>
<dbReference type="Gene3D" id="3.30.70.330">
    <property type="match status" value="1"/>
</dbReference>
<dbReference type="InterPro" id="IPR000504">
    <property type="entry name" value="RRM_dom"/>
</dbReference>
<dbReference type="InterPro" id="IPR000571">
    <property type="entry name" value="Znf_CCCH"/>
</dbReference>
<dbReference type="SMART" id="SM00360">
    <property type="entry name" value="RRM"/>
    <property type="match status" value="1"/>
</dbReference>
<sequence>MEIGKYTQDLLQRIQKIEPENAIKIFGYLLLQHSIEEIMEYVCGTEEKIHSLIAEAKSYFMLSPKFKFPDHLHPCYSHAISLPLSPPPSIRVPVLNQHTVNHQSPFQNLDHFPHNDSWTMDEHLYPSNPMGVDLPVNFRFPGFSFGTRSQALPSDNYFYKGYCKLGQSCKSFHDHANPDSFNAMFGNGVKEFPMEDHMFSPGLIEKLEMEITKLLRTRRGVPVSLSLLPVFYQEMYGKPLLPEGYLTESRRHGKVVLSLMKLLAQLTNIRLVDRPHGQYWVILDEDVSKYMEFMTERNDPGNSSSHQIYLTFPAESTFTDADVQNYFNQFGPVHDVRIPHQEKRMFGFVSFYHPQTVKQILEMGHPHNICGSRVLVKPYIEKSKLVQRKYAEKLNDEIYTSSASFDGDNALSPRQRACENSHFHKKQQIEDCEPAVDLMRRQLELQLCPKPLTQQPYLRNGLEESNFLQDRFSSLSIISQENTDNDNKTWQPCSNCNNQDSASGLTGTLETKSNRMNFSELTKIAVDRIQMLEQDNFRKIVGFILFNEPSEIEMIQLAFGSEKTLIFRIDEVKTMLRCLYSKNVSGSSERQFGSFPQGSRSFSFPSVFHIPAEYWDQRIASDQFPYGQKIDFALRTYPDSTEEDYFLPNQTQLFNLDENFCCQDASLDGSSPSRTSRRSPSLPEFPLKPCHYYYKGYCKHGENCRYFHGPSFPDGHLQAFSPSLNDLQSEDHGFSPASLEKLEIEIIELLRTQGGLPVSIASLPTLYFEKYGKYLQADGYLTESQRHGKAGFSLTKLLARLKNSIRLIDSFLVVFLQFGLGLLANSSITIRITCELKYFLSNWYQSTVLGLSEAGIVKFQQFLLTRKRIFWLFIGGTMAGRKVEVLEGKLGQLKTDFEEKISDFQNQFTTIHEKMDETTGGHGRGGNLNPFRGRNNPEVEVLEGDDGMPLLEPLSREDMSMGYDRRSADFVGRREKIHRQGVDFEGRRGEYDQGFGFPAVFAVFLLKTAVFIAFRFSFG</sequence>
<dbReference type="Proteomes" id="UP001552299">
    <property type="component" value="Unassembled WGS sequence"/>
</dbReference>
<dbReference type="InterPro" id="IPR025605">
    <property type="entry name" value="OST-HTH/LOTUS_dom"/>
</dbReference>
<evidence type="ECO:0000256" key="2">
    <source>
        <dbReference type="ARBA" id="ARBA00022771"/>
    </source>
</evidence>
<evidence type="ECO:0000256" key="3">
    <source>
        <dbReference type="ARBA" id="ARBA00022833"/>
    </source>
</evidence>
<evidence type="ECO:0000256" key="1">
    <source>
        <dbReference type="ARBA" id="ARBA00022723"/>
    </source>
</evidence>
<dbReference type="SUPFAM" id="SSF90229">
    <property type="entry name" value="CCCH zinc finger"/>
    <property type="match status" value="1"/>
</dbReference>
<accession>A0ABD0VJB9</accession>
<dbReference type="Gene3D" id="2.30.30.1190">
    <property type="match status" value="1"/>
</dbReference>
<dbReference type="SUPFAM" id="SSF54928">
    <property type="entry name" value="RNA-binding domain, RBD"/>
    <property type="match status" value="1"/>
</dbReference>
<keyword evidence="2 7" id="KW-0863">Zinc-finger</keyword>
<reference evidence="12 13" key="1">
    <citation type="journal article" date="2024" name="Plant Biotechnol. J.">
        <title>Dendrobium thyrsiflorum genome and its molecular insights into genes involved in important horticultural traits.</title>
        <authorList>
            <person name="Chen B."/>
            <person name="Wang J.Y."/>
            <person name="Zheng P.J."/>
            <person name="Li K.L."/>
            <person name="Liang Y.M."/>
            <person name="Chen X.F."/>
            <person name="Zhang C."/>
            <person name="Zhao X."/>
            <person name="He X."/>
            <person name="Zhang G.Q."/>
            <person name="Liu Z.J."/>
            <person name="Xu Q."/>
        </authorList>
    </citation>
    <scope>NUCLEOTIDE SEQUENCE [LARGE SCALE GENOMIC DNA]</scope>
    <source>
        <strain evidence="12">GZMU011</strain>
    </source>
</reference>
<dbReference type="FunFam" id="3.30.70.330:FF:000678">
    <property type="entry name" value="zinc finger CCCH domain-containing protein 53-like isoform X2"/>
    <property type="match status" value="1"/>
</dbReference>
<feature type="domain" description="RRM" evidence="9">
    <location>
        <begin position="306"/>
        <end position="393"/>
    </location>
</feature>
<feature type="zinc finger region" description="C3H1-type" evidence="7">
    <location>
        <begin position="684"/>
        <end position="711"/>
    </location>
</feature>
<dbReference type="InterPro" id="IPR036855">
    <property type="entry name" value="Znf_CCCH_sf"/>
</dbReference>
<proteinExistence type="predicted"/>
<evidence type="ECO:0000256" key="7">
    <source>
        <dbReference type="PROSITE-ProRule" id="PRU00723"/>
    </source>
</evidence>
<evidence type="ECO:0000313" key="12">
    <source>
        <dbReference type="EMBL" id="KAL0924781.1"/>
    </source>
</evidence>
<feature type="domain" description="C3H1-type" evidence="10">
    <location>
        <begin position="684"/>
        <end position="711"/>
    </location>
</feature>
<organism evidence="12 13">
    <name type="scientific">Dendrobium thyrsiflorum</name>
    <name type="common">Pinecone-like raceme dendrobium</name>
    <name type="synonym">Orchid</name>
    <dbReference type="NCBI Taxonomy" id="117978"/>
    <lineage>
        <taxon>Eukaryota</taxon>
        <taxon>Viridiplantae</taxon>
        <taxon>Streptophyta</taxon>
        <taxon>Embryophyta</taxon>
        <taxon>Tracheophyta</taxon>
        <taxon>Spermatophyta</taxon>
        <taxon>Magnoliopsida</taxon>
        <taxon>Liliopsida</taxon>
        <taxon>Asparagales</taxon>
        <taxon>Orchidaceae</taxon>
        <taxon>Epidendroideae</taxon>
        <taxon>Malaxideae</taxon>
        <taxon>Dendrobiinae</taxon>
        <taxon>Dendrobium</taxon>
    </lineage>
</organism>
<dbReference type="InterPro" id="IPR056276">
    <property type="entry name" value="AtC3H46-like_PABC-like"/>
</dbReference>
<keyword evidence="13" id="KW-1185">Reference proteome</keyword>
<dbReference type="InterPro" id="IPR012677">
    <property type="entry name" value="Nucleotide-bd_a/b_plait_sf"/>
</dbReference>
<dbReference type="GO" id="GO:0008270">
    <property type="term" value="F:zinc ion binding"/>
    <property type="evidence" value="ECO:0007669"/>
    <property type="project" value="UniProtKB-KW"/>
</dbReference>
<dbReference type="AlphaFoldDB" id="A0ABD0VJB9"/>
<feature type="domain" description="HTH OST-type" evidence="11">
    <location>
        <begin position="203"/>
        <end position="285"/>
    </location>
</feature>
<comment type="caution">
    <text evidence="12">The sequence shown here is derived from an EMBL/GenBank/DDBJ whole genome shotgun (WGS) entry which is preliminary data.</text>
</comment>
<dbReference type="PANTHER" id="PTHR24009">
    <property type="entry name" value="RNA-BINDING (RRM/RBD/RNP MOTIFS)"/>
    <property type="match status" value="1"/>
</dbReference>